<dbReference type="InterPro" id="IPR013425">
    <property type="entry name" value="Autotrns_rpt"/>
</dbReference>
<dbReference type="InterPro" id="IPR011050">
    <property type="entry name" value="Pectin_lyase_fold/virulence"/>
</dbReference>
<dbReference type="EMBL" id="JSAB01000005">
    <property type="protein sequence ID" value="RNF32667.1"/>
    <property type="molecule type" value="Genomic_DNA"/>
</dbReference>
<organism evidence="4 5">
    <name type="scientific">Massilia aurea</name>
    <dbReference type="NCBI Taxonomy" id="373040"/>
    <lineage>
        <taxon>Bacteria</taxon>
        <taxon>Pseudomonadati</taxon>
        <taxon>Pseudomonadota</taxon>
        <taxon>Betaproteobacteria</taxon>
        <taxon>Burkholderiales</taxon>
        <taxon>Oxalobacteraceae</taxon>
        <taxon>Telluria group</taxon>
        <taxon>Massilia</taxon>
    </lineage>
</organism>
<evidence type="ECO:0000256" key="2">
    <source>
        <dbReference type="SAM" id="Phobius"/>
    </source>
</evidence>
<keyword evidence="5" id="KW-1185">Reference proteome</keyword>
<dbReference type="OrthoDB" id="8767398at2"/>
<evidence type="ECO:0000256" key="1">
    <source>
        <dbReference type="ARBA" id="ARBA00022729"/>
    </source>
</evidence>
<protein>
    <recommendedName>
        <fullName evidence="3">Autotransporter domain-containing protein</fullName>
    </recommendedName>
</protein>
<keyword evidence="1" id="KW-0732">Signal</keyword>
<dbReference type="InterPro" id="IPR036709">
    <property type="entry name" value="Autotransporte_beta_dom_sf"/>
</dbReference>
<reference evidence="4" key="1">
    <citation type="submission" date="2014-10" db="EMBL/GenBank/DDBJ databases">
        <title>Massilia sp. genome.</title>
        <authorList>
            <person name="Xu B."/>
            <person name="Dai L."/>
            <person name="Huang Z."/>
        </authorList>
    </citation>
    <scope>NUCLEOTIDE SEQUENCE [LARGE SCALE GENOMIC DNA]</scope>
    <source>
        <strain evidence="4">CFS-1</strain>
    </source>
</reference>
<accession>A0A422QRL9</accession>
<keyword evidence="2" id="KW-1133">Transmembrane helix</keyword>
<evidence type="ECO:0000313" key="4">
    <source>
        <dbReference type="EMBL" id="RNF32667.1"/>
    </source>
</evidence>
<dbReference type="SUPFAM" id="SSF103515">
    <property type="entry name" value="Autotransporter"/>
    <property type="match status" value="1"/>
</dbReference>
<dbReference type="Pfam" id="PF12951">
    <property type="entry name" value="PATR"/>
    <property type="match status" value="9"/>
</dbReference>
<comment type="caution">
    <text evidence="4">The sequence shown here is derived from an EMBL/GenBank/DDBJ whole genome shotgun (WGS) entry which is preliminary data.</text>
</comment>
<name>A0A422QRL9_9BURK</name>
<dbReference type="RefSeq" id="WP_123067647.1">
    <property type="nucleotide sequence ID" value="NZ_JSAB01000005.1"/>
</dbReference>
<dbReference type="SUPFAM" id="SSF51126">
    <property type="entry name" value="Pectin lyase-like"/>
    <property type="match status" value="5"/>
</dbReference>
<dbReference type="Proteomes" id="UP000283254">
    <property type="component" value="Unassembled WGS sequence"/>
</dbReference>
<evidence type="ECO:0000259" key="3">
    <source>
        <dbReference type="PROSITE" id="PS51208"/>
    </source>
</evidence>
<sequence length="2041" mass="200655">MNHIYRLVWNKKRHMLMAVAEVASTNGKETGSDAGVRRELAVDRGFAGARTLLAAAVAALFPILALAQGGVTYDTHHIAEQTRLTLNDGDDSNGQAAGWHIDNNGELDISATNTGTSLQSLSGSGTVLLGERLLTLTNASPDHVFLGGIQGSGGLLLAGGIGMLGGLNGYEGATAINRGASLALSGSGSIAFSSGVLNNGQFDISAADKDVGIRSLSGSNSGSVVLGGRTLVLSAASGHYAGTIAGAGGLTVDGGSEVLSGVNRYTGATTVAEGARLALMGNGSIADSRGAAIDGTLDLTLANGDTALGSLSGSGAVLLGGGALELTGHGSNFGGRIAGDSGLSVSQGTHILGATTEYTGATSIGPDGTLALSGSGAIAMSSGLFNNGVFDISASHDGAQVKNMVGNGAVWLGGKTLTLTNAGGQFDGSIHGSGGLAIAGGYATLTEAQHYTGQTSVDRQAVLSLTGQASLAASREVALEGFLYFSQPGQDTRLQSLSGSGTVVLGDDSLVLTDAHSRFDGGIHGAAGLTVTGGTQTLNGTNWYNGVTRIDDGAGLALGSSGSIALSSGVVADGRFDVSQATNGAQITTLSGSGAVLLGGQVLTLTQASGNFSGSIQGSGGLAIAAGHEILSGANTYSGDTVLAQGARLTLEGEGSIANSRLVLDGNRFDIAATNGDAAVKSLSGSGSVILGDQTLTLTGAGDTFTGNIRGSGGLAIAGGTQVLDTHLSIFRGATVIDAGATLGLSGGGSGGLAMSSGVLANGTLDIAAMDTGAEIKTLSGAGTVNLGNKTLTLTNASGQFSGTIAGSGGLELAAGREILSGRNTYSGDTNIAQGATLALSGNGSIANSRVTGDGTLDIAGSNGGAAIKSLGGAGAVLLGGQTLTLTRAGDTFTGSIDGSGGLAIAGGTAVLAGDNRYTGATSIGAGATLALSGSGSLALSSGVLANGTFDVSQADSARIKTLSGAGAVRLGNNTLRLSNASGAFTGVISGNGGLEVAAGTETLGGANTYRGPTLIGRLATLALSGNGGIANSRVNVGGTFDVSRSNGKAAVKSLAGAGTVRLGSQTLTLTEAADSFGGSITGAGGVKLAGGKLSFTSAQDYTGATDIARGATLVLSGRGGIAGSAVGVDGVFDVSGATGKVAVAGLSGAGSVLLGANDLSVTKGGGSFSGILAGSGGLNVEGGKLALLGNNTYTGKTVVANATLRTLADANLGLGRAALELRDGAWQTGADMTHGRGLLLAGRGTVDVDAATTLVETGTVDGSGKLVKDGAGTLILRGTLANGGGLQVSGGTLALSADNTYTGGTTIGSGATLRIDRDANLGAAGSGLVLDGGRLQTTATLDSARGIEVTAKNGVVDTEGADSVVTLDGNITGAGRIVKDGEGTLVLAGDNAGGRLAANRPGDGWTGGLTINSGLVKVTNSWGLGWGSVMTFNSGTIHATVDILTGQDINMGRKTDINVDAGTSTTLAGDLISTGAGDGCFNKTGLGTLNVTGAARIDATCVLEGKLLANGVFASKVMVAKGATLGGAGTLQGDVLVHGTLSPGNSPGMLSADSNITMAAGSTYKQDIGGATQAGMNTPIGAAGHYSFLHVVNGKRFTIESGATLAPTLKNLYTPGQSGYGSPQFVPELGQNFLILTADGGIDGRFDTLAQPEGLGANTRLAAFYDHGGNNSIELKVLPASYATWAGEAGANARSVGAALDRIVDLDQAGKGSATQTSLSYQTGSRNAQQLGGVLQGLAGEVHGALAAALPQANWELQRTLLQRSDSQDARALWIDLGAGRAKWKGGDVASAFDADRVQVTVGFDLLTGRDARLGFGASHASTDLDAQAGNGKLRQNKVFAYGEATAGKVVFDLQGSYGRDKTESRRADPLDPAVGLATRGSGNSALLGVGASLPTLVGGASLAPFARVTVQRVERDALMETSASVAALALDDWSANGTRTVLGVAGASRNLDPLLASTWRFKLGAGVDGGELLRPVLGATLAGERIAVGAPDVGRGFVQGGVTGTVQLRKGAYLYFGVSGEARSDYHTVGGNAGLRGVF</sequence>
<proteinExistence type="predicted"/>
<dbReference type="InterPro" id="IPR005546">
    <property type="entry name" value="Autotransporte_beta"/>
</dbReference>
<keyword evidence="2" id="KW-0812">Transmembrane</keyword>
<feature type="domain" description="Autotransporter" evidence="3">
    <location>
        <begin position="1767"/>
        <end position="2041"/>
    </location>
</feature>
<keyword evidence="2" id="KW-0472">Membrane</keyword>
<dbReference type="SMART" id="SM00869">
    <property type="entry name" value="Autotransporter"/>
    <property type="match status" value="1"/>
</dbReference>
<dbReference type="PROSITE" id="PS51208">
    <property type="entry name" value="AUTOTRANSPORTER"/>
    <property type="match status" value="1"/>
</dbReference>
<dbReference type="Pfam" id="PF13018">
    <property type="entry name" value="ESPR"/>
    <property type="match status" value="1"/>
</dbReference>
<gene>
    <name evidence="4" type="ORF">NM04_00755</name>
</gene>
<dbReference type="InterPro" id="IPR024973">
    <property type="entry name" value="ESPR"/>
</dbReference>
<feature type="transmembrane region" description="Helical" evidence="2">
    <location>
        <begin position="47"/>
        <end position="67"/>
    </location>
</feature>
<evidence type="ECO:0000313" key="5">
    <source>
        <dbReference type="Proteomes" id="UP000283254"/>
    </source>
</evidence>